<dbReference type="InterPro" id="IPR036612">
    <property type="entry name" value="KH_dom_type_1_sf"/>
</dbReference>
<dbReference type="InterPro" id="IPR032377">
    <property type="entry name" value="STAR_dimer"/>
</dbReference>
<reference evidence="4 5" key="1">
    <citation type="journal article" date="2014" name="Nat. Commun.">
        <title>Klebsormidium flaccidum genome reveals primary factors for plant terrestrial adaptation.</title>
        <authorList>
            <person name="Hori K."/>
            <person name="Maruyama F."/>
            <person name="Fujisawa T."/>
            <person name="Togashi T."/>
            <person name="Yamamoto N."/>
            <person name="Seo M."/>
            <person name="Sato S."/>
            <person name="Yamada T."/>
            <person name="Mori H."/>
            <person name="Tajima N."/>
            <person name="Moriyama T."/>
            <person name="Ikeuchi M."/>
            <person name="Watanabe M."/>
            <person name="Wada H."/>
            <person name="Kobayashi K."/>
            <person name="Saito M."/>
            <person name="Masuda T."/>
            <person name="Sasaki-Sekimoto Y."/>
            <person name="Mashiguchi K."/>
            <person name="Awai K."/>
            <person name="Shimojima M."/>
            <person name="Masuda S."/>
            <person name="Iwai M."/>
            <person name="Nobusawa T."/>
            <person name="Narise T."/>
            <person name="Kondo S."/>
            <person name="Saito H."/>
            <person name="Sato R."/>
            <person name="Murakawa M."/>
            <person name="Ihara Y."/>
            <person name="Oshima-Yamada Y."/>
            <person name="Ohtaka K."/>
            <person name="Satoh M."/>
            <person name="Sonobe K."/>
            <person name="Ishii M."/>
            <person name="Ohtani R."/>
            <person name="Kanamori-Sato M."/>
            <person name="Honoki R."/>
            <person name="Miyazaki D."/>
            <person name="Mochizuki H."/>
            <person name="Umetsu J."/>
            <person name="Higashi K."/>
            <person name="Shibata D."/>
            <person name="Kamiya Y."/>
            <person name="Sato N."/>
            <person name="Nakamura Y."/>
            <person name="Tabata S."/>
            <person name="Ida S."/>
            <person name="Kurokawa K."/>
            <person name="Ohta H."/>
        </authorList>
    </citation>
    <scope>NUCLEOTIDE SEQUENCE [LARGE SCALE GENOMIC DNA]</scope>
    <source>
        <strain evidence="4 5">NIES-2285</strain>
    </source>
</reference>
<dbReference type="Proteomes" id="UP000054558">
    <property type="component" value="Unassembled WGS sequence"/>
</dbReference>
<proteinExistence type="predicted"/>
<dbReference type="PANTHER" id="PTHR11208">
    <property type="entry name" value="RNA-BINDING PROTEIN RELATED"/>
    <property type="match status" value="1"/>
</dbReference>
<feature type="domain" description="K Homology" evidence="3">
    <location>
        <begin position="204"/>
        <end position="302"/>
    </location>
</feature>
<protein>
    <recommendedName>
        <fullName evidence="3">K Homology domain-containing protein</fullName>
    </recommendedName>
</protein>
<evidence type="ECO:0000313" key="5">
    <source>
        <dbReference type="Proteomes" id="UP000054558"/>
    </source>
</evidence>
<evidence type="ECO:0000313" key="4">
    <source>
        <dbReference type="EMBL" id="GAQ83885.1"/>
    </source>
</evidence>
<dbReference type="SMART" id="SM00322">
    <property type="entry name" value="KH"/>
    <property type="match status" value="1"/>
</dbReference>
<dbReference type="EMBL" id="DF237115">
    <property type="protein sequence ID" value="GAQ83885.1"/>
    <property type="molecule type" value="Genomic_DNA"/>
</dbReference>
<dbReference type="Gene3D" id="3.30.1370.10">
    <property type="entry name" value="K Homology domain, type 1"/>
    <property type="match status" value="1"/>
</dbReference>
<dbReference type="STRING" id="105231.A0A1Y1HZ15"/>
<keyword evidence="1" id="KW-0694">RNA-binding</keyword>
<gene>
    <name evidence="4" type="ORF">KFL_001660200</name>
</gene>
<dbReference type="OrthoDB" id="6777263at2759"/>
<evidence type="ECO:0000259" key="3">
    <source>
        <dbReference type="SMART" id="SM00322"/>
    </source>
</evidence>
<dbReference type="Pfam" id="PF16544">
    <property type="entry name" value="STAR_dimer"/>
    <property type="match status" value="1"/>
</dbReference>
<keyword evidence="5" id="KW-1185">Reference proteome</keyword>
<dbReference type="Pfam" id="PF22675">
    <property type="entry name" value="KH-I_KHDC4-BBP"/>
    <property type="match status" value="1"/>
</dbReference>
<dbReference type="GO" id="GO:0048024">
    <property type="term" value="P:regulation of mRNA splicing, via spliceosome"/>
    <property type="evidence" value="ECO:0000318"/>
    <property type="project" value="GO_Central"/>
</dbReference>
<dbReference type="SUPFAM" id="SSF54791">
    <property type="entry name" value="Eukaryotic type KH-domain (KH-domain type I)"/>
    <property type="match status" value="1"/>
</dbReference>
<dbReference type="OMA" id="WHGSPES"/>
<name>A0A1Y1HZ15_KLENI</name>
<feature type="compositionally biased region" description="Low complexity" evidence="2">
    <location>
        <begin position="176"/>
        <end position="195"/>
    </location>
</feature>
<sequence>MTRVGTGIGGATFQLWRGVARSEALGVAWEDEHAVCGSGGSQSLQALYDCAELKSSLEPMSSSFHGHSSGLSADYGSRQTEMAGSASERYLAILLLERQKLAPFVEVLPNCSRLLQQEIARVAESASLFDTDSLTLDSVLSRQSSFGAAYPSPGTPRTPDSPTNWPAMSPEGYPHQSAPSPSGASGMGWSASQGSLAQGPVVKRSRKVEVPVDKYPNYNFVGRILGPRGNSLKRIEAGTGCKVLIRGRGSIKDQVKEEKMRDKPGFEHLKEPLHVHIEAEMPLGIVDAQLSQAVEIIHELIKPVDESNDQVKKAQLRELAYLNGTLRVEGGGPSLSPARVSMGMLSAEMKRLRREPLG</sequence>
<dbReference type="InterPro" id="IPR045071">
    <property type="entry name" value="BBP-like"/>
</dbReference>
<dbReference type="InterPro" id="IPR055256">
    <property type="entry name" value="KH_1_KHDC4/BBP-like"/>
</dbReference>
<accession>A0A1Y1HZ15</accession>
<evidence type="ECO:0000256" key="1">
    <source>
        <dbReference type="ARBA" id="ARBA00022884"/>
    </source>
</evidence>
<dbReference type="GO" id="GO:0003729">
    <property type="term" value="F:mRNA binding"/>
    <property type="evidence" value="ECO:0000318"/>
    <property type="project" value="GO_Central"/>
</dbReference>
<dbReference type="PANTHER" id="PTHR11208:SF42">
    <property type="entry name" value="QUAKING RELATED 54B, ISOFORM E"/>
    <property type="match status" value="1"/>
</dbReference>
<dbReference type="InterPro" id="IPR004087">
    <property type="entry name" value="KH_dom"/>
</dbReference>
<feature type="region of interest" description="Disordered" evidence="2">
    <location>
        <begin position="146"/>
        <end position="203"/>
    </location>
</feature>
<organism evidence="4 5">
    <name type="scientific">Klebsormidium nitens</name>
    <name type="common">Green alga</name>
    <name type="synonym">Ulothrix nitens</name>
    <dbReference type="NCBI Taxonomy" id="105231"/>
    <lineage>
        <taxon>Eukaryota</taxon>
        <taxon>Viridiplantae</taxon>
        <taxon>Streptophyta</taxon>
        <taxon>Klebsormidiophyceae</taxon>
        <taxon>Klebsormidiales</taxon>
        <taxon>Klebsormidiaceae</taxon>
        <taxon>Klebsormidium</taxon>
    </lineage>
</organism>
<evidence type="ECO:0000256" key="2">
    <source>
        <dbReference type="SAM" id="MobiDB-lite"/>
    </source>
</evidence>
<dbReference type="GO" id="GO:0005634">
    <property type="term" value="C:nucleus"/>
    <property type="evidence" value="ECO:0000318"/>
    <property type="project" value="GO_Central"/>
</dbReference>
<dbReference type="AlphaFoldDB" id="A0A1Y1HZ15"/>